<evidence type="ECO:0000313" key="1">
    <source>
        <dbReference type="EMBL" id="CAI2385960.1"/>
    </source>
</evidence>
<protein>
    <submittedName>
        <fullName evidence="1">Uncharacterized protein</fullName>
    </submittedName>
</protein>
<reference evidence="1" key="1">
    <citation type="submission" date="2023-07" db="EMBL/GenBank/DDBJ databases">
        <authorList>
            <consortium name="AG Swart"/>
            <person name="Singh M."/>
            <person name="Singh A."/>
            <person name="Seah K."/>
            <person name="Emmerich C."/>
        </authorList>
    </citation>
    <scope>NUCLEOTIDE SEQUENCE</scope>
    <source>
        <strain evidence="1">DP1</strain>
    </source>
</reference>
<name>A0AAD1Y7S0_EUPCR</name>
<keyword evidence="2" id="KW-1185">Reference proteome</keyword>
<evidence type="ECO:0000313" key="2">
    <source>
        <dbReference type="Proteomes" id="UP001295684"/>
    </source>
</evidence>
<comment type="caution">
    <text evidence="1">The sequence shown here is derived from an EMBL/GenBank/DDBJ whole genome shotgun (WGS) entry which is preliminary data.</text>
</comment>
<accession>A0AAD1Y7S0</accession>
<organism evidence="1 2">
    <name type="scientific">Euplotes crassus</name>
    <dbReference type="NCBI Taxonomy" id="5936"/>
    <lineage>
        <taxon>Eukaryota</taxon>
        <taxon>Sar</taxon>
        <taxon>Alveolata</taxon>
        <taxon>Ciliophora</taxon>
        <taxon>Intramacronucleata</taxon>
        <taxon>Spirotrichea</taxon>
        <taxon>Hypotrichia</taxon>
        <taxon>Euplotida</taxon>
        <taxon>Euplotidae</taxon>
        <taxon>Moneuplotes</taxon>
    </lineage>
</organism>
<gene>
    <name evidence="1" type="ORF">ECRASSUSDP1_LOCUS27557</name>
</gene>
<proteinExistence type="predicted"/>
<dbReference type="EMBL" id="CAMPGE010028435">
    <property type="protein sequence ID" value="CAI2385960.1"/>
    <property type="molecule type" value="Genomic_DNA"/>
</dbReference>
<dbReference type="Proteomes" id="UP001295684">
    <property type="component" value="Unassembled WGS sequence"/>
</dbReference>
<dbReference type="AlphaFoldDB" id="A0AAD1Y7S0"/>
<sequence length="64" mass="7516">MHRCCVRVKAAITIIHPTNSFLLNIIFNSFRQVTTKFHFWCLTCRSLRPRLSLLSRLCAACKFM</sequence>